<dbReference type="PROSITE" id="PS00092">
    <property type="entry name" value="N6_MTASE"/>
    <property type="match status" value="1"/>
</dbReference>
<keyword evidence="3 8" id="KW-0808">Transferase</keyword>
<dbReference type="GO" id="GO:0003676">
    <property type="term" value="F:nucleic acid binding"/>
    <property type="evidence" value="ECO:0007669"/>
    <property type="project" value="InterPro"/>
</dbReference>
<evidence type="ECO:0000256" key="4">
    <source>
        <dbReference type="ARBA" id="ARBA00022691"/>
    </source>
</evidence>
<feature type="domain" description="Methyltransferase small" evidence="6">
    <location>
        <begin position="112"/>
        <end position="204"/>
    </location>
</feature>
<name>A0A8J8JQE8_9BACT</name>
<evidence type="ECO:0000259" key="6">
    <source>
        <dbReference type="Pfam" id="PF05175"/>
    </source>
</evidence>
<dbReference type="CDD" id="cd02440">
    <property type="entry name" value="AdoMet_MTases"/>
    <property type="match status" value="1"/>
</dbReference>
<proteinExistence type="predicted"/>
<dbReference type="NCBIfam" id="TIGR00536">
    <property type="entry name" value="hemK_fam"/>
    <property type="match status" value="1"/>
</dbReference>
<keyword evidence="4" id="KW-0949">S-adenosyl-L-methionine</keyword>
<dbReference type="EC" id="2.1.1.297" evidence="1"/>
<dbReference type="NCBIfam" id="TIGR03534">
    <property type="entry name" value="RF_mod_PrmC"/>
    <property type="match status" value="1"/>
</dbReference>
<keyword evidence="9" id="KW-1185">Reference proteome</keyword>
<dbReference type="InterPro" id="IPR050320">
    <property type="entry name" value="N5-glutamine_MTase"/>
</dbReference>
<dbReference type="GO" id="GO:0032259">
    <property type="term" value="P:methylation"/>
    <property type="evidence" value="ECO:0007669"/>
    <property type="project" value="UniProtKB-KW"/>
</dbReference>
<dbReference type="InterPro" id="IPR007848">
    <property type="entry name" value="Small_mtfrase_dom"/>
</dbReference>
<dbReference type="Gene3D" id="3.40.50.150">
    <property type="entry name" value="Vaccinia Virus protein VP39"/>
    <property type="match status" value="1"/>
</dbReference>
<dbReference type="InterPro" id="IPR029063">
    <property type="entry name" value="SAM-dependent_MTases_sf"/>
</dbReference>
<comment type="catalytic activity">
    <reaction evidence="5">
        <text>L-glutaminyl-[peptide chain release factor] + S-adenosyl-L-methionine = N(5)-methyl-L-glutaminyl-[peptide chain release factor] + S-adenosyl-L-homocysteine + H(+)</text>
        <dbReference type="Rhea" id="RHEA:42896"/>
        <dbReference type="Rhea" id="RHEA-COMP:10271"/>
        <dbReference type="Rhea" id="RHEA-COMP:10272"/>
        <dbReference type="ChEBI" id="CHEBI:15378"/>
        <dbReference type="ChEBI" id="CHEBI:30011"/>
        <dbReference type="ChEBI" id="CHEBI:57856"/>
        <dbReference type="ChEBI" id="CHEBI:59789"/>
        <dbReference type="ChEBI" id="CHEBI:61891"/>
        <dbReference type="EC" id="2.1.1.297"/>
    </reaction>
</comment>
<evidence type="ECO:0000256" key="5">
    <source>
        <dbReference type="ARBA" id="ARBA00048391"/>
    </source>
</evidence>
<dbReference type="EMBL" id="WHPF01000003">
    <property type="protein sequence ID" value="NNV54647.1"/>
    <property type="molecule type" value="Genomic_DNA"/>
</dbReference>
<gene>
    <name evidence="8" type="primary">prmC</name>
    <name evidence="8" type="ORF">GD597_04175</name>
</gene>
<dbReference type="RefSeq" id="WP_171606575.1">
    <property type="nucleotide sequence ID" value="NZ_WHPF01000003.1"/>
</dbReference>
<dbReference type="InterPro" id="IPR002052">
    <property type="entry name" value="DNA_methylase_N6_adenine_CS"/>
</dbReference>
<dbReference type="SUPFAM" id="SSF53335">
    <property type="entry name" value="S-adenosyl-L-methionine-dependent methyltransferases"/>
    <property type="match status" value="1"/>
</dbReference>
<comment type="caution">
    <text evidence="8">The sequence shown here is derived from an EMBL/GenBank/DDBJ whole genome shotgun (WGS) entry which is preliminary data.</text>
</comment>
<dbReference type="PANTHER" id="PTHR18895">
    <property type="entry name" value="HEMK METHYLTRANSFERASE"/>
    <property type="match status" value="1"/>
</dbReference>
<dbReference type="Gene3D" id="1.10.8.10">
    <property type="entry name" value="DNA helicase RuvA subunit, C-terminal domain"/>
    <property type="match status" value="1"/>
</dbReference>
<accession>A0A8J8JQE8</accession>
<protein>
    <recommendedName>
        <fullName evidence="1">peptide chain release factor N(5)-glutamine methyltransferase</fullName>
        <ecNumber evidence="1">2.1.1.297</ecNumber>
    </recommendedName>
</protein>
<evidence type="ECO:0000256" key="1">
    <source>
        <dbReference type="ARBA" id="ARBA00012771"/>
    </source>
</evidence>
<feature type="domain" description="Release factor glutamine methyltransferase N-terminal" evidence="7">
    <location>
        <begin position="7"/>
        <end position="76"/>
    </location>
</feature>
<keyword evidence="2 8" id="KW-0489">Methyltransferase</keyword>
<dbReference type="InterPro" id="IPR019874">
    <property type="entry name" value="RF_methyltr_PrmC"/>
</dbReference>
<dbReference type="InterPro" id="IPR004556">
    <property type="entry name" value="HemK-like"/>
</dbReference>
<dbReference type="Pfam" id="PF05175">
    <property type="entry name" value="MTS"/>
    <property type="match status" value="1"/>
</dbReference>
<dbReference type="PANTHER" id="PTHR18895:SF74">
    <property type="entry name" value="MTRF1L RELEASE FACTOR GLUTAMINE METHYLTRANSFERASE"/>
    <property type="match status" value="1"/>
</dbReference>
<evidence type="ECO:0000313" key="9">
    <source>
        <dbReference type="Proteomes" id="UP000598971"/>
    </source>
</evidence>
<dbReference type="GO" id="GO:0102559">
    <property type="term" value="F:peptide chain release factor N(5)-glutamine methyltransferase activity"/>
    <property type="evidence" value="ECO:0007669"/>
    <property type="project" value="UniProtKB-EC"/>
</dbReference>
<reference evidence="8" key="1">
    <citation type="submission" date="2019-10" db="EMBL/GenBank/DDBJ databases">
        <title>Draft genome sequence of Panacibacter sp. KCS-6.</title>
        <authorList>
            <person name="Yim K.J."/>
        </authorList>
    </citation>
    <scope>NUCLEOTIDE SEQUENCE</scope>
    <source>
        <strain evidence="8">KCS-6</strain>
    </source>
</reference>
<evidence type="ECO:0000256" key="2">
    <source>
        <dbReference type="ARBA" id="ARBA00022603"/>
    </source>
</evidence>
<dbReference type="Proteomes" id="UP000598971">
    <property type="component" value="Unassembled WGS sequence"/>
</dbReference>
<evidence type="ECO:0000313" key="8">
    <source>
        <dbReference type="EMBL" id="NNV54647.1"/>
    </source>
</evidence>
<sequence length="288" mass="32134">MTLQDAYKQLQFQLFEIYDDREATIIADWTMEHITGFSKIDRLMHKQFVLSPEQESLYLLQTKALLAHTPVQYVLGKAWFAGMPFMVNENVLIPRPETEELVDWIVQSNTTPVKKAILDIGTGSGCIPITLKKKMSFALVEAMDISANAIAIAQQNATALGADVHFYTLDIFDKQATSELGIYDIIVSNPPYIKQSEATDMLANVLQYEPAIALFVPDEDALVFYKAIAVFAKSHLGQNGQLFFEINEALGAAVCTLLEEHGFTAVELRKDLQGKDRMVKAVLANVIQ</sequence>
<evidence type="ECO:0000256" key="3">
    <source>
        <dbReference type="ARBA" id="ARBA00022679"/>
    </source>
</evidence>
<dbReference type="AlphaFoldDB" id="A0A8J8JQE8"/>
<evidence type="ECO:0000259" key="7">
    <source>
        <dbReference type="Pfam" id="PF17827"/>
    </source>
</evidence>
<dbReference type="InterPro" id="IPR040758">
    <property type="entry name" value="PrmC_N"/>
</dbReference>
<organism evidence="8 9">
    <name type="scientific">Limnovirga soli</name>
    <dbReference type="NCBI Taxonomy" id="2656915"/>
    <lineage>
        <taxon>Bacteria</taxon>
        <taxon>Pseudomonadati</taxon>
        <taxon>Bacteroidota</taxon>
        <taxon>Chitinophagia</taxon>
        <taxon>Chitinophagales</taxon>
        <taxon>Chitinophagaceae</taxon>
        <taxon>Limnovirga</taxon>
    </lineage>
</organism>
<dbReference type="Pfam" id="PF17827">
    <property type="entry name" value="PrmC_N"/>
    <property type="match status" value="1"/>
</dbReference>